<comment type="caution">
    <text evidence="1">The sequence shown here is derived from an EMBL/GenBank/DDBJ whole genome shotgun (WGS) entry which is preliminary data.</text>
</comment>
<dbReference type="PANTHER" id="PTHR35580:SF1">
    <property type="entry name" value="PHYTASE-LIKE DOMAIN-CONTAINING PROTEIN"/>
    <property type="match status" value="1"/>
</dbReference>
<evidence type="ECO:0000313" key="2">
    <source>
        <dbReference type="Proteomes" id="UP000248553"/>
    </source>
</evidence>
<evidence type="ECO:0000313" key="1">
    <source>
        <dbReference type="EMBL" id="RAK66909.1"/>
    </source>
</evidence>
<gene>
    <name evidence="1" type="ORF">DLM85_11925</name>
</gene>
<dbReference type="PANTHER" id="PTHR35580">
    <property type="entry name" value="CELL SURFACE GLYCOPROTEIN (S-LAYER PROTEIN)-LIKE PROTEIN"/>
    <property type="match status" value="1"/>
</dbReference>
<accession>A0A328BJV6</accession>
<sequence>MLLAGLLPLSPDVRAQSGPAWARPIGGARVATGGTDYVYTVDNGNVVAFTAQGRQRWTQPMTGGINAMAADAAGNLWVTGNSLNGLSTGGLTLPSGGFVVKYGPQGNVVWGRAIGAIQGLYPAGRSIALGSGGEVYVAAVGGQFPNVAGANTFLQKYSAAGTPEWTQLAAGADATAVTADANGNVWLGGSFHTTARFGSIQLARAWRNGFLARYSAQGQVQWAKIFAAPGPNVPYVSSDIPSVRGLRAHGNAVYLACGLSDTVDFEGTRVVAPNRSSHGVLIRYDAQGNQQWLRQLVGTSVFISGLGVDASGNAVVGGSFLGSLSADQLSTTAPSLVSDLYVARYSPQGSAQWLRHERLAANQGMNDVTTDAAGNVYATGFSTGSGGTIALGDTLLPAGTVFLVRFGSSVLSTKAAAAFGPLSLYPHPSRPGAAPQLNWARPAVAGTKLVVLNALGQVLRTQPVSVGSSSAVVATAGLAPGSYLLQLRGVGGVQVCRLVLE</sequence>
<reference evidence="2" key="1">
    <citation type="submission" date="2018-05" db="EMBL/GenBank/DDBJ databases">
        <authorList>
            <person name="Nie L."/>
        </authorList>
    </citation>
    <scope>NUCLEOTIDE SEQUENCE [LARGE SCALE GENOMIC DNA]</scope>
    <source>
        <strain evidence="2">NL</strain>
    </source>
</reference>
<organism evidence="1 2">
    <name type="scientific">Hymenobacter edaphi</name>
    <dbReference type="NCBI Taxonomy" id="2211146"/>
    <lineage>
        <taxon>Bacteria</taxon>
        <taxon>Pseudomonadati</taxon>
        <taxon>Bacteroidota</taxon>
        <taxon>Cytophagia</taxon>
        <taxon>Cytophagales</taxon>
        <taxon>Hymenobacteraceae</taxon>
        <taxon>Hymenobacter</taxon>
    </lineage>
</organism>
<protein>
    <recommendedName>
        <fullName evidence="3">Secretion system C-terminal sorting domain-containing protein</fullName>
    </recommendedName>
</protein>
<dbReference type="InterPro" id="IPR052918">
    <property type="entry name" value="Motility_Chemotaxis_Reg"/>
</dbReference>
<dbReference type="SUPFAM" id="SSF63829">
    <property type="entry name" value="Calcium-dependent phosphotriesterase"/>
    <property type="match status" value="2"/>
</dbReference>
<dbReference type="AlphaFoldDB" id="A0A328BJV6"/>
<keyword evidence="2" id="KW-1185">Reference proteome</keyword>
<evidence type="ECO:0008006" key="3">
    <source>
        <dbReference type="Google" id="ProtNLM"/>
    </source>
</evidence>
<dbReference type="EMBL" id="QHKM01000003">
    <property type="protein sequence ID" value="RAK66909.1"/>
    <property type="molecule type" value="Genomic_DNA"/>
</dbReference>
<dbReference type="Proteomes" id="UP000248553">
    <property type="component" value="Unassembled WGS sequence"/>
</dbReference>
<name>A0A328BJV6_9BACT</name>
<proteinExistence type="predicted"/>